<proteinExistence type="predicted"/>
<dbReference type="AlphaFoldDB" id="X1D748"/>
<protein>
    <submittedName>
        <fullName evidence="1">Uncharacterized protein</fullName>
    </submittedName>
</protein>
<gene>
    <name evidence="1" type="ORF">S01H4_58612</name>
</gene>
<comment type="caution">
    <text evidence="1">The sequence shown here is derived from an EMBL/GenBank/DDBJ whole genome shotgun (WGS) entry which is preliminary data.</text>
</comment>
<reference evidence="1" key="1">
    <citation type="journal article" date="2014" name="Front. Microbiol.">
        <title>High frequency of phylogenetically diverse reductive dehalogenase-homologous genes in deep subseafloor sedimentary metagenomes.</title>
        <authorList>
            <person name="Kawai M."/>
            <person name="Futagami T."/>
            <person name="Toyoda A."/>
            <person name="Takaki Y."/>
            <person name="Nishi S."/>
            <person name="Hori S."/>
            <person name="Arai W."/>
            <person name="Tsubouchi T."/>
            <person name="Morono Y."/>
            <person name="Uchiyama I."/>
            <person name="Ito T."/>
            <person name="Fujiyama A."/>
            <person name="Inagaki F."/>
            <person name="Takami H."/>
        </authorList>
    </citation>
    <scope>NUCLEOTIDE SEQUENCE</scope>
    <source>
        <strain evidence="1">Expedition CK06-06</strain>
    </source>
</reference>
<accession>X1D748</accession>
<sequence length="85" mass="9897">DEGYKTLEITPIEFYEQMPDDLPTIEVEVSQEDLRRRVHLAAYLLGLEKSEMVVCYNHEKTAIWALCYTSISDTIGYVEVLVWEP</sequence>
<dbReference type="EMBL" id="BART01034259">
    <property type="protein sequence ID" value="GAH16027.1"/>
    <property type="molecule type" value="Genomic_DNA"/>
</dbReference>
<feature type="non-terminal residue" evidence="1">
    <location>
        <position position="1"/>
    </location>
</feature>
<organism evidence="1">
    <name type="scientific">marine sediment metagenome</name>
    <dbReference type="NCBI Taxonomy" id="412755"/>
    <lineage>
        <taxon>unclassified sequences</taxon>
        <taxon>metagenomes</taxon>
        <taxon>ecological metagenomes</taxon>
    </lineage>
</organism>
<name>X1D748_9ZZZZ</name>
<evidence type="ECO:0000313" key="1">
    <source>
        <dbReference type="EMBL" id="GAH16027.1"/>
    </source>
</evidence>